<feature type="domain" description="SpoVT-AbrB" evidence="8">
    <location>
        <begin position="5"/>
        <end position="47"/>
    </location>
</feature>
<evidence type="ECO:0000256" key="3">
    <source>
        <dbReference type="ARBA" id="ARBA00022737"/>
    </source>
</evidence>
<comment type="subcellular location">
    <subcellularLocation>
        <location evidence="7">Cytoplasm</location>
        <location evidence="7">Nucleoid</location>
    </subcellularLocation>
</comment>
<dbReference type="InterPro" id="IPR037914">
    <property type="entry name" value="SpoVT-AbrB_sf"/>
</dbReference>
<reference evidence="9 10" key="1">
    <citation type="journal article" date="2010" name="Stand. Genomic Sci.">
        <title>Complete genome sequence of Aminobacterium colombiense type strain (ALA-1).</title>
        <authorList>
            <person name="Chertkov O."/>
            <person name="Sikorski J."/>
            <person name="Brambilla E."/>
            <person name="Lapidus A."/>
            <person name="Copeland A."/>
            <person name="Glavina Del Rio T."/>
            <person name="Nolan M."/>
            <person name="Lucas S."/>
            <person name="Tice H."/>
            <person name="Cheng J.F."/>
            <person name="Han C."/>
            <person name="Detter J.C."/>
            <person name="Bruce D."/>
            <person name="Tapia R."/>
            <person name="Goodwin L."/>
            <person name="Pitluck S."/>
            <person name="Liolios K."/>
            <person name="Ivanova N."/>
            <person name="Mavromatis K."/>
            <person name="Ovchinnikova G."/>
            <person name="Pati A."/>
            <person name="Chen A."/>
            <person name="Palaniappan K."/>
            <person name="Land M."/>
            <person name="Hauser L."/>
            <person name="Chang Y.J."/>
            <person name="Jeffries C.D."/>
            <person name="Spring S."/>
            <person name="Rohde M."/>
            <person name="Goker M."/>
            <person name="Bristow J."/>
            <person name="Eisen J.A."/>
            <person name="Markowitz V."/>
            <person name="Hugenholtz P."/>
            <person name="Kyrpides N.C."/>
            <person name="Klenk H.P."/>
        </authorList>
    </citation>
    <scope>NUCLEOTIDE SEQUENCE [LARGE SCALE GENOMIC DNA]</scope>
    <source>
        <strain evidence="10">DSM 12261 / ALA-1</strain>
    </source>
</reference>
<evidence type="ECO:0000313" key="10">
    <source>
        <dbReference type="Proteomes" id="UP000002366"/>
    </source>
</evidence>
<dbReference type="InterPro" id="IPR007159">
    <property type="entry name" value="SpoVT-AbrB_dom"/>
</dbReference>
<feature type="domain" description="SpoVT-AbrB" evidence="8">
    <location>
        <begin position="76"/>
        <end position="119"/>
    </location>
</feature>
<evidence type="ECO:0000313" key="9">
    <source>
        <dbReference type="EMBL" id="ADE56943.1"/>
    </source>
</evidence>
<dbReference type="InterPro" id="IPR038619">
    <property type="entry name" value="MraZ_sf"/>
</dbReference>
<dbReference type="SUPFAM" id="SSF89447">
    <property type="entry name" value="AbrB/MazE/MraZ-like"/>
    <property type="match status" value="1"/>
</dbReference>
<keyword evidence="3" id="KW-0677">Repeat</keyword>
<dbReference type="GO" id="GO:0000976">
    <property type="term" value="F:transcription cis-regulatory region binding"/>
    <property type="evidence" value="ECO:0007669"/>
    <property type="project" value="TreeGrafter"/>
</dbReference>
<dbReference type="Pfam" id="PF02381">
    <property type="entry name" value="MraZ"/>
    <property type="match status" value="2"/>
</dbReference>
<keyword evidence="5 7" id="KW-0238">DNA-binding</keyword>
<evidence type="ECO:0000256" key="1">
    <source>
        <dbReference type="ARBA" id="ARBA00013860"/>
    </source>
</evidence>
<dbReference type="CDD" id="cd16321">
    <property type="entry name" value="MraZ_C"/>
    <property type="match status" value="1"/>
</dbReference>
<evidence type="ECO:0000259" key="8">
    <source>
        <dbReference type="PROSITE" id="PS51740"/>
    </source>
</evidence>
<dbReference type="STRING" id="572547.Amico_0810"/>
<dbReference type="NCBIfam" id="TIGR00242">
    <property type="entry name" value="division/cell wall cluster transcriptional repressor MraZ"/>
    <property type="match status" value="1"/>
</dbReference>
<comment type="similarity">
    <text evidence="7">Belongs to the MraZ family.</text>
</comment>
<protein>
    <recommendedName>
        <fullName evidence="1 7">Transcriptional regulator MraZ</fullName>
    </recommendedName>
</protein>
<gene>
    <name evidence="7" type="primary">mraZ</name>
    <name evidence="9" type="ordered locus">Amico_0810</name>
</gene>
<dbReference type="PANTHER" id="PTHR34701">
    <property type="entry name" value="TRANSCRIPTIONAL REGULATOR MRAZ"/>
    <property type="match status" value="1"/>
</dbReference>
<dbReference type="AlphaFoldDB" id="D5EEG1"/>
<dbReference type="InterPro" id="IPR020603">
    <property type="entry name" value="MraZ_dom"/>
</dbReference>
<dbReference type="CDD" id="cd16320">
    <property type="entry name" value="MraZ_N"/>
    <property type="match status" value="1"/>
</dbReference>
<dbReference type="InterPro" id="IPR003444">
    <property type="entry name" value="MraZ"/>
</dbReference>
<evidence type="ECO:0000256" key="4">
    <source>
        <dbReference type="ARBA" id="ARBA00023015"/>
    </source>
</evidence>
<dbReference type="GO" id="GO:0005737">
    <property type="term" value="C:cytoplasm"/>
    <property type="evidence" value="ECO:0007669"/>
    <property type="project" value="UniProtKB-UniRule"/>
</dbReference>
<dbReference type="PANTHER" id="PTHR34701:SF1">
    <property type="entry name" value="TRANSCRIPTIONAL REGULATOR MRAZ"/>
    <property type="match status" value="1"/>
</dbReference>
<dbReference type="OrthoDB" id="9807753at2"/>
<keyword evidence="10" id="KW-1185">Reference proteome</keyword>
<dbReference type="PROSITE" id="PS51740">
    <property type="entry name" value="SPOVT_ABRB"/>
    <property type="match status" value="2"/>
</dbReference>
<sequence>MLMGTYEHKVDSKGRTVLPAKFRQELGQCVVATIGIDQCVSIYPMNHWSRVLEKLQELPFSKSKSRGLMRVMLASAHELPIDNAGRILIPQLLRDHANLQSDALFVGVSDHIELWDKQLWDEYSLQVMEALPAIAEEIEGF</sequence>
<dbReference type="RefSeq" id="WP_013048209.1">
    <property type="nucleotide sequence ID" value="NC_014011.1"/>
</dbReference>
<dbReference type="HAMAP" id="MF_01008">
    <property type="entry name" value="MraZ"/>
    <property type="match status" value="1"/>
</dbReference>
<keyword evidence="4 7" id="KW-0805">Transcription regulation</keyword>
<dbReference type="EMBL" id="CP001997">
    <property type="protein sequence ID" value="ADE56943.1"/>
    <property type="molecule type" value="Genomic_DNA"/>
</dbReference>
<evidence type="ECO:0000256" key="5">
    <source>
        <dbReference type="ARBA" id="ARBA00023125"/>
    </source>
</evidence>
<dbReference type="Proteomes" id="UP000002366">
    <property type="component" value="Chromosome"/>
</dbReference>
<name>D5EEG1_AMICL</name>
<evidence type="ECO:0000256" key="6">
    <source>
        <dbReference type="ARBA" id="ARBA00023163"/>
    </source>
</evidence>
<accession>D5EEG1</accession>
<proteinExistence type="inferred from homology"/>
<dbReference type="GO" id="GO:0003700">
    <property type="term" value="F:DNA-binding transcription factor activity"/>
    <property type="evidence" value="ECO:0007669"/>
    <property type="project" value="UniProtKB-UniRule"/>
</dbReference>
<dbReference type="Gene3D" id="3.40.1550.20">
    <property type="entry name" value="Transcriptional regulator MraZ domain"/>
    <property type="match status" value="1"/>
</dbReference>
<evidence type="ECO:0000256" key="2">
    <source>
        <dbReference type="ARBA" id="ARBA00022490"/>
    </source>
</evidence>
<dbReference type="GO" id="GO:0009295">
    <property type="term" value="C:nucleoid"/>
    <property type="evidence" value="ECO:0007669"/>
    <property type="project" value="UniProtKB-SubCell"/>
</dbReference>
<dbReference type="GO" id="GO:2000143">
    <property type="term" value="P:negative regulation of DNA-templated transcription initiation"/>
    <property type="evidence" value="ECO:0007669"/>
    <property type="project" value="TreeGrafter"/>
</dbReference>
<dbReference type="KEGG" id="aco:Amico_0810"/>
<dbReference type="HOGENOM" id="CLU_107907_0_5_0"/>
<evidence type="ECO:0000256" key="7">
    <source>
        <dbReference type="HAMAP-Rule" id="MF_01008"/>
    </source>
</evidence>
<keyword evidence="2 7" id="KW-0963">Cytoplasm</keyword>
<dbReference type="eggNOG" id="COG2001">
    <property type="taxonomic scope" value="Bacteria"/>
</dbReference>
<dbReference type="InterPro" id="IPR035644">
    <property type="entry name" value="MraZ_C"/>
</dbReference>
<dbReference type="InterPro" id="IPR035642">
    <property type="entry name" value="MraZ_N"/>
</dbReference>
<organism evidence="9 10">
    <name type="scientific">Aminobacterium colombiense (strain DSM 12261 / ALA-1)</name>
    <dbReference type="NCBI Taxonomy" id="572547"/>
    <lineage>
        <taxon>Bacteria</taxon>
        <taxon>Thermotogati</taxon>
        <taxon>Synergistota</taxon>
        <taxon>Synergistia</taxon>
        <taxon>Synergistales</taxon>
        <taxon>Aminobacteriaceae</taxon>
        <taxon>Aminobacterium</taxon>
    </lineage>
</organism>
<comment type="subunit">
    <text evidence="7">Forms oligomers.</text>
</comment>
<keyword evidence="6 7" id="KW-0804">Transcription</keyword>